<protein>
    <recommendedName>
        <fullName evidence="3">DUF3719 domain-containing protein</fullName>
    </recommendedName>
</protein>
<dbReference type="GO" id="GO:0061512">
    <property type="term" value="P:protein localization to cilium"/>
    <property type="evidence" value="ECO:0007669"/>
    <property type="project" value="TreeGrafter"/>
</dbReference>
<feature type="region of interest" description="Disordered" evidence="2">
    <location>
        <begin position="351"/>
        <end position="380"/>
    </location>
</feature>
<dbReference type="GO" id="GO:0060271">
    <property type="term" value="P:cilium assembly"/>
    <property type="evidence" value="ECO:0007669"/>
    <property type="project" value="TreeGrafter"/>
</dbReference>
<feature type="region of interest" description="Disordered" evidence="2">
    <location>
        <begin position="429"/>
        <end position="465"/>
    </location>
</feature>
<feature type="region of interest" description="Disordered" evidence="2">
    <location>
        <begin position="69"/>
        <end position="90"/>
    </location>
</feature>
<dbReference type="EMBL" id="OW240922">
    <property type="protein sequence ID" value="CAH2321786.1"/>
    <property type="molecule type" value="Genomic_DNA"/>
</dbReference>
<dbReference type="InterPro" id="IPR039630">
    <property type="entry name" value="FAM149"/>
</dbReference>
<reference evidence="4" key="1">
    <citation type="submission" date="2022-03" db="EMBL/GenBank/DDBJ databases">
        <authorList>
            <person name="Alioto T."/>
            <person name="Alioto T."/>
            <person name="Gomez Garrido J."/>
        </authorList>
    </citation>
    <scope>NUCLEOTIDE SEQUENCE</scope>
</reference>
<dbReference type="AlphaFoldDB" id="A0AAD1TC81"/>
<name>A0AAD1TC81_PELCU</name>
<sequence>MCDLILRMISRYKRKPVSQNLQINQFLTKAIENHPLPEEADSFSISHSSDQYEIASKWSSESDVSDTSQFSRADAQDSWSESQRGTGFSTDNSSVISWGFDEFDQAATRQVQRIFTQIDELLYERKTSSHVQDLQEECQEWTAHFPHLRIKGMQIVTPLDDGYSWHISQPCDVSESVVAHSGTHEKDTSEFGILGTKLKFSSKSHPSTPVYFFLSGEEDQQEDDVGILLSEGIMEEYLAFDSRDMEDELFEKTRNMSLDSLKMGYPPISPKHCNKEAVLAYLFDDVWREVVGCLEELICRHWEESFTDDDCHGIVIKTTRVESVNPHAQFQLPPLTLPPVFHAKPSAISTNLNSNDRCKTKVKKSGKPSHANRSHGGSISSSRNLNDLILIHGFPLQQRNLHLDSDEKSPLRPTSAALISGKPRSVRLLEQSSSSLSCNVSSARRRNPPRTLHPINNSSSRAGTPKMEDVIRGTRLHATNDQPSSSPVSFTRNNLLPPIATSDLDHQSMPGSRGQTPDNQLGRSFIVYDHTNLLRRRGSDGLAADSRRIGVTGVNIGVTSSSLANSTQWGHSSNVLREGTETLISGIPLHLSLKSSTRGGFLTGNRQRL</sequence>
<dbReference type="InterPro" id="IPR022194">
    <property type="entry name" value="DUF3719"/>
</dbReference>
<dbReference type="PANTHER" id="PTHR31997">
    <property type="entry name" value="AGAP003710-PA"/>
    <property type="match status" value="1"/>
</dbReference>
<evidence type="ECO:0000256" key="2">
    <source>
        <dbReference type="SAM" id="MobiDB-lite"/>
    </source>
</evidence>
<evidence type="ECO:0000256" key="1">
    <source>
        <dbReference type="ARBA" id="ARBA00008309"/>
    </source>
</evidence>
<evidence type="ECO:0000313" key="5">
    <source>
        <dbReference type="Proteomes" id="UP001295444"/>
    </source>
</evidence>
<proteinExistence type="inferred from homology"/>
<accession>A0AAD1TC81</accession>
<feature type="compositionally biased region" description="Basic residues" evidence="2">
    <location>
        <begin position="360"/>
        <end position="373"/>
    </location>
</feature>
<organism evidence="4 5">
    <name type="scientific">Pelobates cultripes</name>
    <name type="common">Western spadefoot toad</name>
    <dbReference type="NCBI Taxonomy" id="61616"/>
    <lineage>
        <taxon>Eukaryota</taxon>
        <taxon>Metazoa</taxon>
        <taxon>Chordata</taxon>
        <taxon>Craniata</taxon>
        <taxon>Vertebrata</taxon>
        <taxon>Euteleostomi</taxon>
        <taxon>Amphibia</taxon>
        <taxon>Batrachia</taxon>
        <taxon>Anura</taxon>
        <taxon>Pelobatoidea</taxon>
        <taxon>Pelobatidae</taxon>
        <taxon>Pelobates</taxon>
    </lineage>
</organism>
<feature type="compositionally biased region" description="Low complexity" evidence="2">
    <location>
        <begin position="429"/>
        <end position="442"/>
    </location>
</feature>
<comment type="similarity">
    <text evidence="1">Belongs to the FAM149 family.</text>
</comment>
<evidence type="ECO:0000259" key="3">
    <source>
        <dbReference type="Pfam" id="PF12516"/>
    </source>
</evidence>
<keyword evidence="5" id="KW-1185">Reference proteome</keyword>
<dbReference type="PANTHER" id="PTHR31997:SF0">
    <property type="entry name" value="PRIMARY CILIUM ASSEMBLY PROTEIN FAM149B1"/>
    <property type="match status" value="1"/>
</dbReference>
<feature type="domain" description="DUF3719" evidence="3">
    <location>
        <begin position="121"/>
        <end position="174"/>
    </location>
</feature>
<gene>
    <name evidence="4" type="ORF">PECUL_23A002223</name>
</gene>
<dbReference type="Proteomes" id="UP001295444">
    <property type="component" value="Chromosome 11"/>
</dbReference>
<evidence type="ECO:0000313" key="4">
    <source>
        <dbReference type="EMBL" id="CAH2321786.1"/>
    </source>
</evidence>
<dbReference type="Pfam" id="PF12516">
    <property type="entry name" value="DUF3719"/>
    <property type="match status" value="1"/>
</dbReference>